<name>C1GD08_PARBD</name>
<evidence type="ECO:0000256" key="2">
    <source>
        <dbReference type="ARBA" id="ARBA00022980"/>
    </source>
</evidence>
<accession>C1GD08</accession>
<dbReference type="GO" id="GO:0005763">
    <property type="term" value="C:mitochondrial small ribosomal subunit"/>
    <property type="evidence" value="ECO:0007669"/>
    <property type="project" value="EnsemblFungi"/>
</dbReference>
<dbReference type="EMBL" id="KN275962">
    <property type="protein sequence ID" value="EEH49065.2"/>
    <property type="molecule type" value="Genomic_DNA"/>
</dbReference>
<dbReference type="PANTHER" id="PTHR19836:SF19">
    <property type="entry name" value="SMALL RIBOSOMAL SUBUNIT PROTEIN US14M"/>
    <property type="match status" value="1"/>
</dbReference>
<evidence type="ECO:0008006" key="6">
    <source>
        <dbReference type="Google" id="ProtNLM"/>
    </source>
</evidence>
<evidence type="ECO:0000313" key="4">
    <source>
        <dbReference type="EMBL" id="EEH49065.2"/>
    </source>
</evidence>
<sequence length="118" mass="13927">MSQFRAKRLDISCFVNPRVIRDHTKRQVFSKFEPERQALRYLIRNTSLPMRVRAQAQLRLSQMHCYTNPTQIKNRCIAGGVARGVLRDFKMGRVRVLVPNLPYSYRLDTTIRVTIYLD</sequence>
<dbReference type="HOGENOM" id="CLU_139869_2_0_1"/>
<keyword evidence="2" id="KW-0689">Ribosomal protein</keyword>
<evidence type="ECO:0000313" key="5">
    <source>
        <dbReference type="Proteomes" id="UP000001628"/>
    </source>
</evidence>
<dbReference type="Gene3D" id="1.10.287.1480">
    <property type="match status" value="1"/>
</dbReference>
<protein>
    <recommendedName>
        <fullName evidence="6">Ribosomal protein S14</fullName>
    </recommendedName>
</protein>
<dbReference type="Proteomes" id="UP000001628">
    <property type="component" value="Unassembled WGS sequence"/>
</dbReference>
<dbReference type="AlphaFoldDB" id="C1GD08"/>
<dbReference type="RefSeq" id="XP_010760611.1">
    <property type="nucleotide sequence ID" value="XM_010762309.1"/>
</dbReference>
<keyword evidence="5" id="KW-1185">Reference proteome</keyword>
<dbReference type="OMA" id="TIRVTIY"/>
<comment type="similarity">
    <text evidence="1">Belongs to the universal ribosomal protein uS14 family.</text>
</comment>
<evidence type="ECO:0000256" key="3">
    <source>
        <dbReference type="ARBA" id="ARBA00023274"/>
    </source>
</evidence>
<dbReference type="FunFam" id="1.10.287.1480:FF:000001">
    <property type="entry name" value="30S ribosomal protein S14"/>
    <property type="match status" value="1"/>
</dbReference>
<dbReference type="KEGG" id="pbn:PADG_05144"/>
<evidence type="ECO:0000256" key="1">
    <source>
        <dbReference type="ARBA" id="ARBA00009083"/>
    </source>
</evidence>
<dbReference type="GO" id="GO:0006412">
    <property type="term" value="P:translation"/>
    <property type="evidence" value="ECO:0007669"/>
    <property type="project" value="InterPro"/>
</dbReference>
<dbReference type="VEuPathDB" id="FungiDB:PADG_05144"/>
<dbReference type="SUPFAM" id="SSF57716">
    <property type="entry name" value="Glucocorticoid receptor-like (DNA-binding domain)"/>
    <property type="match status" value="1"/>
</dbReference>
<dbReference type="OrthoDB" id="413436at2759"/>
<dbReference type="STRING" id="502780.C1GD08"/>
<dbReference type="FunCoup" id="C1GD08">
    <property type="interactions" value="494"/>
</dbReference>
<dbReference type="GeneID" id="22584128"/>
<keyword evidence="3" id="KW-0687">Ribonucleoprotein</keyword>
<dbReference type="PANTHER" id="PTHR19836">
    <property type="entry name" value="30S RIBOSOMAL PROTEIN S14"/>
    <property type="match status" value="1"/>
</dbReference>
<dbReference type="eggNOG" id="KOG1741">
    <property type="taxonomic scope" value="Eukaryota"/>
</dbReference>
<dbReference type="GO" id="GO:0003735">
    <property type="term" value="F:structural constituent of ribosome"/>
    <property type="evidence" value="ECO:0007669"/>
    <property type="project" value="EnsemblFungi"/>
</dbReference>
<dbReference type="InterPro" id="IPR001209">
    <property type="entry name" value="Ribosomal_uS14"/>
</dbReference>
<proteinExistence type="inferred from homology"/>
<dbReference type="InParanoid" id="C1GD08"/>
<reference evidence="4 5" key="1">
    <citation type="journal article" date="2011" name="PLoS Genet.">
        <title>Comparative genomic analysis of human fungal pathogens causing paracoccidioidomycosis.</title>
        <authorList>
            <person name="Desjardins C.A."/>
            <person name="Champion M.D."/>
            <person name="Holder J.W."/>
            <person name="Muszewska A."/>
            <person name="Goldberg J."/>
            <person name="Bailao A.M."/>
            <person name="Brigido M.M."/>
            <person name="Ferreira M.E."/>
            <person name="Garcia A.M."/>
            <person name="Grynberg M."/>
            <person name="Gujja S."/>
            <person name="Heiman D.I."/>
            <person name="Henn M.R."/>
            <person name="Kodira C.D."/>
            <person name="Leon-Narvaez H."/>
            <person name="Longo L.V."/>
            <person name="Ma L.J."/>
            <person name="Malavazi I."/>
            <person name="Matsuo A.L."/>
            <person name="Morais F.V."/>
            <person name="Pereira M."/>
            <person name="Rodriguez-Brito S."/>
            <person name="Sakthikumar S."/>
            <person name="Salem-Izacc S.M."/>
            <person name="Sykes S.M."/>
            <person name="Teixeira M.M."/>
            <person name="Vallejo M.C."/>
            <person name="Walter M.E."/>
            <person name="Yandava C."/>
            <person name="Young S."/>
            <person name="Zeng Q."/>
            <person name="Zucker J."/>
            <person name="Felipe M.S."/>
            <person name="Goldman G.H."/>
            <person name="Haas B.J."/>
            <person name="McEwen J.G."/>
            <person name="Nino-Vega G."/>
            <person name="Puccia R."/>
            <person name="San-Blas G."/>
            <person name="Soares C.M."/>
            <person name="Birren B.W."/>
            <person name="Cuomo C.A."/>
        </authorList>
    </citation>
    <scope>NUCLEOTIDE SEQUENCE [LARGE SCALE GENOMIC DNA]</scope>
    <source>
        <strain evidence="4 5">Pb18</strain>
    </source>
</reference>
<dbReference type="Pfam" id="PF00253">
    <property type="entry name" value="Ribosomal_S14"/>
    <property type="match status" value="1"/>
</dbReference>
<gene>
    <name evidence="4" type="ORF">PADG_05144</name>
</gene>
<organism evidence="4 5">
    <name type="scientific">Paracoccidioides brasiliensis (strain Pb18)</name>
    <dbReference type="NCBI Taxonomy" id="502780"/>
    <lineage>
        <taxon>Eukaryota</taxon>
        <taxon>Fungi</taxon>
        <taxon>Dikarya</taxon>
        <taxon>Ascomycota</taxon>
        <taxon>Pezizomycotina</taxon>
        <taxon>Eurotiomycetes</taxon>
        <taxon>Eurotiomycetidae</taxon>
        <taxon>Onygenales</taxon>
        <taxon>Ajellomycetaceae</taxon>
        <taxon>Paracoccidioides</taxon>
    </lineage>
</organism>